<organism evidence="7 8">
    <name type="scientific">Actinomadura adrarensis</name>
    <dbReference type="NCBI Taxonomy" id="1819600"/>
    <lineage>
        <taxon>Bacteria</taxon>
        <taxon>Bacillati</taxon>
        <taxon>Actinomycetota</taxon>
        <taxon>Actinomycetes</taxon>
        <taxon>Streptosporangiales</taxon>
        <taxon>Thermomonosporaceae</taxon>
        <taxon>Actinomadura</taxon>
    </lineage>
</organism>
<evidence type="ECO:0000313" key="7">
    <source>
        <dbReference type="EMBL" id="MFD0854359.1"/>
    </source>
</evidence>
<feature type="compositionally biased region" description="Low complexity" evidence="5">
    <location>
        <begin position="255"/>
        <end position="267"/>
    </location>
</feature>
<reference evidence="8" key="1">
    <citation type="journal article" date="2019" name="Int. J. Syst. Evol. Microbiol.">
        <title>The Global Catalogue of Microorganisms (GCM) 10K type strain sequencing project: providing services to taxonomists for standard genome sequencing and annotation.</title>
        <authorList>
            <consortium name="The Broad Institute Genomics Platform"/>
            <consortium name="The Broad Institute Genome Sequencing Center for Infectious Disease"/>
            <person name="Wu L."/>
            <person name="Ma J."/>
        </authorList>
    </citation>
    <scope>NUCLEOTIDE SEQUENCE [LARGE SCALE GENOMIC DNA]</scope>
    <source>
        <strain evidence="8">JCM 31696</strain>
    </source>
</reference>
<keyword evidence="1" id="KW-0805">Transcription regulation</keyword>
<sequence length="277" mass="30775">MRDALVERFHGLVRSLARRYFGRGEPSEDILQAGYVGLVKALDRFDPGKGPFPGYARSMILGEVKRHFRDTTWSVHVPRRIQELRSRLAHAAGQLTQDGAGTPTHRELADHLGLNEEEALQAERAGDAYRCLSLDAPLDHADGASLLDTIGHDDEQLELAVDLHALRQLLNQLPERERNILLMRFYGNMSQSEIAQRLGISQMHVSRLLRRTLDDLRRALGPGPDRSQRRSVPEEQAVHDPENRVSTPVSDRDPGPASASSPDPGAATCEADLPRLA</sequence>
<dbReference type="EMBL" id="JBHTIR010002880">
    <property type="protein sequence ID" value="MFD0854359.1"/>
    <property type="molecule type" value="Genomic_DNA"/>
</dbReference>
<evidence type="ECO:0000256" key="5">
    <source>
        <dbReference type="SAM" id="MobiDB-lite"/>
    </source>
</evidence>
<accession>A0ABW3CL89</accession>
<keyword evidence="3" id="KW-0238">DNA-binding</keyword>
<dbReference type="Proteomes" id="UP001597083">
    <property type="component" value="Unassembled WGS sequence"/>
</dbReference>
<dbReference type="SUPFAM" id="SSF88946">
    <property type="entry name" value="Sigma2 domain of RNA polymerase sigma factors"/>
    <property type="match status" value="1"/>
</dbReference>
<dbReference type="InterPro" id="IPR000943">
    <property type="entry name" value="RNA_pol_sigma70"/>
</dbReference>
<keyword evidence="8" id="KW-1185">Reference proteome</keyword>
<dbReference type="CDD" id="cd06171">
    <property type="entry name" value="Sigma70_r4"/>
    <property type="match status" value="1"/>
</dbReference>
<dbReference type="SUPFAM" id="SSF88659">
    <property type="entry name" value="Sigma3 and sigma4 domains of RNA polymerase sigma factors"/>
    <property type="match status" value="2"/>
</dbReference>
<evidence type="ECO:0000313" key="8">
    <source>
        <dbReference type="Proteomes" id="UP001597083"/>
    </source>
</evidence>
<name>A0ABW3CL89_9ACTN</name>
<dbReference type="PANTHER" id="PTHR30385">
    <property type="entry name" value="SIGMA FACTOR F FLAGELLAR"/>
    <property type="match status" value="1"/>
</dbReference>
<protein>
    <submittedName>
        <fullName evidence="7">SigB/SigF/SigG family RNA polymerase sigma factor</fullName>
    </submittedName>
</protein>
<dbReference type="NCBIfam" id="TIGR02980">
    <property type="entry name" value="SigBFG"/>
    <property type="match status" value="1"/>
</dbReference>
<dbReference type="Pfam" id="PF04539">
    <property type="entry name" value="Sigma70_r3"/>
    <property type="match status" value="1"/>
</dbReference>
<dbReference type="InterPro" id="IPR007630">
    <property type="entry name" value="RNA_pol_sigma70_r4"/>
</dbReference>
<dbReference type="InterPro" id="IPR014284">
    <property type="entry name" value="RNA_pol_sigma-70_dom"/>
</dbReference>
<feature type="region of interest" description="Disordered" evidence="5">
    <location>
        <begin position="217"/>
        <end position="277"/>
    </location>
</feature>
<dbReference type="Pfam" id="PF04542">
    <property type="entry name" value="Sigma70_r2"/>
    <property type="match status" value="1"/>
</dbReference>
<evidence type="ECO:0000256" key="1">
    <source>
        <dbReference type="ARBA" id="ARBA00023015"/>
    </source>
</evidence>
<evidence type="ECO:0000256" key="4">
    <source>
        <dbReference type="ARBA" id="ARBA00023163"/>
    </source>
</evidence>
<gene>
    <name evidence="7" type="ORF">ACFQ07_19125</name>
</gene>
<dbReference type="Gene3D" id="1.10.10.10">
    <property type="entry name" value="Winged helix-like DNA-binding domain superfamily/Winged helix DNA-binding domain"/>
    <property type="match status" value="2"/>
</dbReference>
<evidence type="ECO:0000256" key="2">
    <source>
        <dbReference type="ARBA" id="ARBA00023082"/>
    </source>
</evidence>
<dbReference type="InterPro" id="IPR036388">
    <property type="entry name" value="WH-like_DNA-bd_sf"/>
</dbReference>
<dbReference type="NCBIfam" id="TIGR02937">
    <property type="entry name" value="sigma70-ECF"/>
    <property type="match status" value="1"/>
</dbReference>
<dbReference type="InterPro" id="IPR007624">
    <property type="entry name" value="RNA_pol_sigma70_r3"/>
</dbReference>
<dbReference type="PROSITE" id="PS00715">
    <property type="entry name" value="SIGMA70_1"/>
    <property type="match status" value="1"/>
</dbReference>
<evidence type="ECO:0000256" key="3">
    <source>
        <dbReference type="ARBA" id="ARBA00023125"/>
    </source>
</evidence>
<dbReference type="InterPro" id="IPR013324">
    <property type="entry name" value="RNA_pol_sigma_r3/r4-like"/>
</dbReference>
<dbReference type="PRINTS" id="PR00046">
    <property type="entry name" value="SIGMA70FCT"/>
</dbReference>
<dbReference type="Pfam" id="PF04545">
    <property type="entry name" value="Sigma70_r4"/>
    <property type="match status" value="1"/>
</dbReference>
<keyword evidence="2" id="KW-0731">Sigma factor</keyword>
<feature type="domain" description="RNA polymerase sigma-70" evidence="6">
    <location>
        <begin position="29"/>
        <end position="42"/>
    </location>
</feature>
<dbReference type="Gene3D" id="1.20.120.1810">
    <property type="match status" value="1"/>
</dbReference>
<dbReference type="InterPro" id="IPR013325">
    <property type="entry name" value="RNA_pol_sigma_r2"/>
</dbReference>
<dbReference type="PANTHER" id="PTHR30385:SF4">
    <property type="entry name" value="RNA POLYMERASE SIGMA-E FACTOR"/>
    <property type="match status" value="1"/>
</dbReference>
<proteinExistence type="predicted"/>
<keyword evidence="4" id="KW-0804">Transcription</keyword>
<dbReference type="InterPro" id="IPR007627">
    <property type="entry name" value="RNA_pol_sigma70_r2"/>
</dbReference>
<feature type="compositionally biased region" description="Basic and acidic residues" evidence="5">
    <location>
        <begin position="226"/>
        <end position="243"/>
    </location>
</feature>
<feature type="non-terminal residue" evidence="7">
    <location>
        <position position="277"/>
    </location>
</feature>
<dbReference type="InterPro" id="IPR014322">
    <property type="entry name" value="RNA_pol_sigma-B/F/G"/>
</dbReference>
<comment type="caution">
    <text evidence="7">The sequence shown here is derived from an EMBL/GenBank/DDBJ whole genome shotgun (WGS) entry which is preliminary data.</text>
</comment>
<evidence type="ECO:0000259" key="6">
    <source>
        <dbReference type="PROSITE" id="PS00715"/>
    </source>
</evidence>